<dbReference type="SUPFAM" id="SSF55120">
    <property type="entry name" value="Pseudouridine synthase"/>
    <property type="match status" value="1"/>
</dbReference>
<dbReference type="Proteomes" id="UP000460257">
    <property type="component" value="Unassembled WGS sequence"/>
</dbReference>
<reference evidence="9" key="1">
    <citation type="journal article" date="2020" name="Appl. Environ. Microbiol.">
        <title>Medium-Chain Fatty Acid Synthesis by 'Candidatus Weimeria bifida' gen. nov., sp. nov., and 'Candidatus Pseudoramibacter fermentans' sp. nov.</title>
        <authorList>
            <person name="Scarborough M.J."/>
            <person name="Myers K.S."/>
            <person name="Donohue T.J."/>
            <person name="Noguera D.R."/>
        </authorList>
    </citation>
    <scope>NUCLEOTIDE SEQUENCE</scope>
    <source>
        <strain evidence="9">LCO1.1</strain>
    </source>
</reference>
<comment type="similarity">
    <text evidence="1 4 7">Belongs to the tRNA pseudouridine synthase TruA family.</text>
</comment>
<dbReference type="CDD" id="cd02570">
    <property type="entry name" value="PseudoU_synth_EcTruA"/>
    <property type="match status" value="1"/>
</dbReference>
<dbReference type="InterPro" id="IPR020095">
    <property type="entry name" value="PsdUridine_synth_TruA_C"/>
</dbReference>
<comment type="subunit">
    <text evidence="4">Homodimer.</text>
</comment>
<evidence type="ECO:0000256" key="4">
    <source>
        <dbReference type="HAMAP-Rule" id="MF_00171"/>
    </source>
</evidence>
<name>A0A6N7IXC3_9FIRM</name>
<evidence type="ECO:0000256" key="6">
    <source>
        <dbReference type="PIRSR" id="PIRSR001430-2"/>
    </source>
</evidence>
<dbReference type="GO" id="GO:0003723">
    <property type="term" value="F:RNA binding"/>
    <property type="evidence" value="ECO:0007669"/>
    <property type="project" value="InterPro"/>
</dbReference>
<evidence type="ECO:0000256" key="3">
    <source>
        <dbReference type="ARBA" id="ARBA00023235"/>
    </source>
</evidence>
<proteinExistence type="inferred from homology"/>
<protein>
    <recommendedName>
        <fullName evidence="4">tRNA pseudouridine synthase A</fullName>
        <ecNumber evidence="4">5.4.99.12</ecNumber>
    </recommendedName>
    <alternativeName>
        <fullName evidence="4">tRNA pseudouridine(38-40) synthase</fullName>
    </alternativeName>
    <alternativeName>
        <fullName evidence="4">tRNA pseudouridylate synthase I</fullName>
    </alternativeName>
    <alternativeName>
        <fullName evidence="4">tRNA-uridine isomerase I</fullName>
    </alternativeName>
</protein>
<dbReference type="InterPro" id="IPR020103">
    <property type="entry name" value="PsdUridine_synth_cat_dom_sf"/>
</dbReference>
<dbReference type="Gene3D" id="3.30.70.660">
    <property type="entry name" value="Pseudouridine synthase I, catalytic domain, C-terminal subdomain"/>
    <property type="match status" value="1"/>
</dbReference>
<dbReference type="GO" id="GO:0031119">
    <property type="term" value="P:tRNA pseudouridine synthesis"/>
    <property type="evidence" value="ECO:0007669"/>
    <property type="project" value="UniProtKB-UniRule"/>
</dbReference>
<evidence type="ECO:0000256" key="1">
    <source>
        <dbReference type="ARBA" id="ARBA00009375"/>
    </source>
</evidence>
<dbReference type="PANTHER" id="PTHR11142:SF22">
    <property type="entry name" value="TRNA PSEUDOURIDINE SYNTHASE A 2"/>
    <property type="match status" value="1"/>
</dbReference>
<dbReference type="NCBIfam" id="TIGR00071">
    <property type="entry name" value="hisT_truA"/>
    <property type="match status" value="1"/>
</dbReference>
<dbReference type="InterPro" id="IPR020097">
    <property type="entry name" value="PsdUridine_synth_TruA_a/b_dom"/>
</dbReference>
<dbReference type="Pfam" id="PF01416">
    <property type="entry name" value="PseudoU_synth_1"/>
    <property type="match status" value="2"/>
</dbReference>
<comment type="function">
    <text evidence="4">Formation of pseudouridine at positions 38, 39 and 40 in the anticodon stem and loop of transfer RNAs.</text>
</comment>
<evidence type="ECO:0000256" key="7">
    <source>
        <dbReference type="RuleBase" id="RU003792"/>
    </source>
</evidence>
<dbReference type="FunFam" id="3.30.70.580:FF:000001">
    <property type="entry name" value="tRNA pseudouridine synthase A"/>
    <property type="match status" value="1"/>
</dbReference>
<keyword evidence="10" id="KW-1185">Reference proteome</keyword>
<dbReference type="EMBL" id="VOGC01000002">
    <property type="protein sequence ID" value="MQN00953.1"/>
    <property type="molecule type" value="Genomic_DNA"/>
</dbReference>
<accession>A0A6N7IXC3</accession>
<evidence type="ECO:0000256" key="5">
    <source>
        <dbReference type="PIRSR" id="PIRSR001430-1"/>
    </source>
</evidence>
<dbReference type="HAMAP" id="MF_00171">
    <property type="entry name" value="TruA"/>
    <property type="match status" value="1"/>
</dbReference>
<dbReference type="GO" id="GO:0160147">
    <property type="term" value="F:tRNA pseudouridine(38-40) synthase activity"/>
    <property type="evidence" value="ECO:0007669"/>
    <property type="project" value="UniProtKB-EC"/>
</dbReference>
<dbReference type="PIRSF" id="PIRSF001430">
    <property type="entry name" value="tRNA_psdUrid_synth"/>
    <property type="match status" value="1"/>
</dbReference>
<dbReference type="EC" id="5.4.99.12" evidence="4"/>
<evidence type="ECO:0000313" key="10">
    <source>
        <dbReference type="Proteomes" id="UP000460257"/>
    </source>
</evidence>
<evidence type="ECO:0000313" key="9">
    <source>
        <dbReference type="EMBL" id="MQN00953.1"/>
    </source>
</evidence>
<dbReference type="Gene3D" id="3.30.70.580">
    <property type="entry name" value="Pseudouridine synthase I, catalytic domain, N-terminal subdomain"/>
    <property type="match status" value="1"/>
</dbReference>
<comment type="caution">
    <text evidence="4">Lacks conserved residue(s) required for the propagation of feature annotation.</text>
</comment>
<comment type="catalytic activity">
    <reaction evidence="4 7">
        <text>uridine(38/39/40) in tRNA = pseudouridine(38/39/40) in tRNA</text>
        <dbReference type="Rhea" id="RHEA:22376"/>
        <dbReference type="Rhea" id="RHEA-COMP:10085"/>
        <dbReference type="Rhea" id="RHEA-COMP:10087"/>
        <dbReference type="ChEBI" id="CHEBI:65314"/>
        <dbReference type="ChEBI" id="CHEBI:65315"/>
        <dbReference type="EC" id="5.4.99.12"/>
    </reaction>
</comment>
<keyword evidence="2 4" id="KW-0819">tRNA processing</keyword>
<feature type="binding site" evidence="4 6">
    <location>
        <position position="126"/>
    </location>
    <ligand>
        <name>substrate</name>
    </ligand>
</feature>
<comment type="caution">
    <text evidence="9">The sequence shown here is derived from an EMBL/GenBank/DDBJ whole genome shotgun (WGS) entry which is preliminary data.</text>
</comment>
<keyword evidence="3 4" id="KW-0413">Isomerase</keyword>
<evidence type="ECO:0000259" key="8">
    <source>
        <dbReference type="Pfam" id="PF01416"/>
    </source>
</evidence>
<dbReference type="PANTHER" id="PTHR11142">
    <property type="entry name" value="PSEUDOURIDYLATE SYNTHASE"/>
    <property type="match status" value="1"/>
</dbReference>
<dbReference type="AlphaFoldDB" id="A0A6N7IXC3"/>
<feature type="active site" description="Nucleophile" evidence="4 5">
    <location>
        <position position="68"/>
    </location>
</feature>
<dbReference type="InterPro" id="IPR020094">
    <property type="entry name" value="TruA/RsuA/RluB/E/F_N"/>
</dbReference>
<dbReference type="InterPro" id="IPR001406">
    <property type="entry name" value="PsdUridine_synth_TruA"/>
</dbReference>
<evidence type="ECO:0000256" key="2">
    <source>
        <dbReference type="ARBA" id="ARBA00022694"/>
    </source>
</evidence>
<organism evidence="9 10">
    <name type="scientific">Candidatus Weimeria bifida</name>
    <dbReference type="NCBI Taxonomy" id="2599074"/>
    <lineage>
        <taxon>Bacteria</taxon>
        <taxon>Bacillati</taxon>
        <taxon>Bacillota</taxon>
        <taxon>Clostridia</taxon>
        <taxon>Lachnospirales</taxon>
        <taxon>Lachnospiraceae</taxon>
        <taxon>Candidatus Weimeria</taxon>
    </lineage>
</organism>
<feature type="domain" description="Pseudouridine synthase I TruA alpha/beta" evidence="8">
    <location>
        <begin position="11"/>
        <end position="120"/>
    </location>
</feature>
<feature type="domain" description="Pseudouridine synthase I TruA alpha/beta" evidence="8">
    <location>
        <begin position="159"/>
        <end position="260"/>
    </location>
</feature>
<gene>
    <name evidence="4 9" type="primary">truA</name>
    <name evidence="9" type="ORF">FRC54_03025</name>
</gene>
<sequence>MSEKNYKLKIEYDGTRYYGWEHQPDRPTIQGKIERVLGFMLMKREDIEREGSDEPAQIPEVIGAGRTDAGVHARGMVASVRLDTPLDCDAIRDYCNRYLPDDIAIREVSVASDRFHARYNAVGKTYQYTAFYGPVHPVFNRKYYTVLEHDVDVSAMQQAADVLKGEHDFKSFCGNSHMKKSTVRMVDRIDVRRSKGYIYFTLHGTGFLQNMVRIIVGTLLLVGEGKLKVSDVEDILEARDRKSAGPTAPAKGLTLISVDY</sequence>